<dbReference type="EMBL" id="JBAWTH010000048">
    <property type="protein sequence ID" value="KAL2282595.1"/>
    <property type="molecule type" value="Genomic_DNA"/>
</dbReference>
<dbReference type="PANTHER" id="PTHR24306">
    <property type="match status" value="1"/>
</dbReference>
<dbReference type="SUPFAM" id="SSF48264">
    <property type="entry name" value="Cytochrome P450"/>
    <property type="match status" value="1"/>
</dbReference>
<evidence type="ECO:0000256" key="5">
    <source>
        <dbReference type="ARBA" id="ARBA00022723"/>
    </source>
</evidence>
<keyword evidence="8" id="KW-1133">Transmembrane helix</keyword>
<keyword evidence="4" id="KW-0443">Lipid metabolism</keyword>
<dbReference type="PRINTS" id="PR00465">
    <property type="entry name" value="EP450IV"/>
</dbReference>
<keyword evidence="5" id="KW-0479">Metal-binding</keyword>
<comment type="caution">
    <text evidence="9">The sequence shown here is derived from an EMBL/GenBank/DDBJ whole genome shotgun (WGS) entry which is preliminary data.</text>
</comment>
<name>A0ABR4EJY4_9PEZI</name>
<dbReference type="InterPro" id="IPR002403">
    <property type="entry name" value="Cyt_P450_E_grp-IV"/>
</dbReference>
<comment type="cofactor">
    <cofactor evidence="1">
        <name>heme</name>
        <dbReference type="ChEBI" id="CHEBI:30413"/>
    </cofactor>
</comment>
<dbReference type="InterPro" id="IPR036396">
    <property type="entry name" value="Cyt_P450_sf"/>
</dbReference>
<evidence type="ECO:0000313" key="10">
    <source>
        <dbReference type="Proteomes" id="UP001600888"/>
    </source>
</evidence>
<accession>A0ABR4EJY4</accession>
<evidence type="ECO:0000256" key="1">
    <source>
        <dbReference type="ARBA" id="ARBA00001971"/>
    </source>
</evidence>
<dbReference type="InterPro" id="IPR001128">
    <property type="entry name" value="Cyt_P450"/>
</dbReference>
<dbReference type="Pfam" id="PF00067">
    <property type="entry name" value="p450"/>
    <property type="match status" value="1"/>
</dbReference>
<evidence type="ECO:0000256" key="2">
    <source>
        <dbReference type="ARBA" id="ARBA00004389"/>
    </source>
</evidence>
<dbReference type="Proteomes" id="UP001600888">
    <property type="component" value="Unassembled WGS sequence"/>
</dbReference>
<dbReference type="EMBL" id="JBAWTH010000048">
    <property type="protein sequence ID" value="KAL2282596.1"/>
    <property type="molecule type" value="Genomic_DNA"/>
</dbReference>
<protein>
    <recommendedName>
        <fullName evidence="11">Cytochrome P450</fullName>
    </recommendedName>
</protein>
<keyword evidence="10" id="KW-1185">Reference proteome</keyword>
<keyword evidence="8" id="KW-0472">Membrane</keyword>
<reference evidence="9 10" key="1">
    <citation type="submission" date="2024-03" db="EMBL/GenBank/DDBJ databases">
        <title>A high-quality draft genome sequence of Diaporthe vaccinii, a causative agent of upright dieback and viscid rot disease in cranberry plants.</title>
        <authorList>
            <person name="Sarrasin M."/>
            <person name="Lang B.F."/>
            <person name="Burger G."/>
        </authorList>
    </citation>
    <scope>NUCLEOTIDE SEQUENCE [LARGE SCALE GENOMIC DNA]</scope>
    <source>
        <strain evidence="9 10">IS7</strain>
    </source>
</reference>
<keyword evidence="7" id="KW-0503">Monooxygenase</keyword>
<comment type="similarity">
    <text evidence="3">Belongs to the cytochrome P450 family.</text>
</comment>
<proteinExistence type="inferred from homology"/>
<comment type="subcellular location">
    <subcellularLocation>
        <location evidence="2">Endoplasmic reticulum membrane</location>
        <topology evidence="2">Single-pass membrane protein</topology>
    </subcellularLocation>
</comment>
<sequence length="588" mass="65989">MKITQRLHPLQELLSEHTRGWTVSTLNSFRIRISPLFSSIAVFLILCLVTRVFTGLRAFLLHMNTNAQQKTVTRVPYWVPFLGSALSFIRDVDGTVAKGRDVSHDGVISYRLGPSKYYVVYMPCMVSQVFAAKESDVSKQRLLQWFYNATMEDGWASRDEPDAFHADHNALNMMLRKDFVKASTSKTASSLESEAARLITKPMHEKAKTVGQDYNNSWERYGRVTYNEDGSAEADLYGLIVNYMGQIAIDILWGKSLLMNYPGLLEDMGDFDRGIHHFFVKGLAKITKAGRRARAGRNRLVAAMRDWYEAVAALQAGEEPGSRWKDLKLGEVSEVLRVRVKTAVEKSASATLQKTQDAQIVWGVNVNSNKNVFWMLLHIYSRPELLSAIRAEISTYIKVSETGERGPDGLPKLSIDVDGLTKSCPLVKAAFYETMRLSMAGLATRDVVQDIVLTESVADAAMFGKTKAQSYTIPAGSTLVLANGHMQRDPRIFPEPDKFDPQRFIETLTDGTRRANMRNLHTFGGGLYKCKGRYFAEKEVVTFASCLFFMWDISPADGESIIFPEMGTAGASRSPRTDIRVKLTRRFA</sequence>
<keyword evidence="7" id="KW-0560">Oxidoreductase</keyword>
<evidence type="ECO:0000256" key="8">
    <source>
        <dbReference type="SAM" id="Phobius"/>
    </source>
</evidence>
<organism evidence="9 10">
    <name type="scientific">Diaporthe vaccinii</name>
    <dbReference type="NCBI Taxonomy" id="105482"/>
    <lineage>
        <taxon>Eukaryota</taxon>
        <taxon>Fungi</taxon>
        <taxon>Dikarya</taxon>
        <taxon>Ascomycota</taxon>
        <taxon>Pezizomycotina</taxon>
        <taxon>Sordariomycetes</taxon>
        <taxon>Sordariomycetidae</taxon>
        <taxon>Diaporthales</taxon>
        <taxon>Diaporthaceae</taxon>
        <taxon>Diaporthe</taxon>
        <taxon>Diaporthe eres species complex</taxon>
    </lineage>
</organism>
<evidence type="ECO:0000313" key="9">
    <source>
        <dbReference type="EMBL" id="KAL2282596.1"/>
    </source>
</evidence>
<feature type="transmembrane region" description="Helical" evidence="8">
    <location>
        <begin position="36"/>
        <end position="60"/>
    </location>
</feature>
<evidence type="ECO:0000256" key="6">
    <source>
        <dbReference type="ARBA" id="ARBA00023004"/>
    </source>
</evidence>
<keyword evidence="4" id="KW-0444">Lipid biosynthesis</keyword>
<keyword evidence="6" id="KW-0408">Iron</keyword>
<keyword evidence="8" id="KW-0812">Transmembrane</keyword>
<evidence type="ECO:0000256" key="3">
    <source>
        <dbReference type="ARBA" id="ARBA00010617"/>
    </source>
</evidence>
<evidence type="ECO:0008006" key="11">
    <source>
        <dbReference type="Google" id="ProtNLM"/>
    </source>
</evidence>
<dbReference type="PANTHER" id="PTHR24306:SF7">
    <property type="entry name" value="AHBB"/>
    <property type="match status" value="1"/>
</dbReference>
<evidence type="ECO:0000256" key="4">
    <source>
        <dbReference type="ARBA" id="ARBA00022516"/>
    </source>
</evidence>
<evidence type="ECO:0000256" key="7">
    <source>
        <dbReference type="ARBA" id="ARBA00023033"/>
    </source>
</evidence>
<dbReference type="Gene3D" id="1.10.630.10">
    <property type="entry name" value="Cytochrome P450"/>
    <property type="match status" value="1"/>
</dbReference>
<gene>
    <name evidence="9" type="ORF">FJTKL_10455</name>
</gene>